<dbReference type="Proteomes" id="UP000447833">
    <property type="component" value="Unassembled WGS sequence"/>
</dbReference>
<dbReference type="InterPro" id="IPR015797">
    <property type="entry name" value="NUDIX_hydrolase-like_dom_sf"/>
</dbReference>
<evidence type="ECO:0000313" key="5">
    <source>
        <dbReference type="EMBL" id="MYL65398.1"/>
    </source>
</evidence>
<dbReference type="Gene3D" id="3.90.79.10">
    <property type="entry name" value="Nucleoside Triphosphate Pyrophosphohydrolase"/>
    <property type="match status" value="1"/>
</dbReference>
<dbReference type="EMBL" id="WMEY01000007">
    <property type="protein sequence ID" value="MYL65398.1"/>
    <property type="molecule type" value="Genomic_DNA"/>
</dbReference>
<dbReference type="PANTHER" id="PTHR43736">
    <property type="entry name" value="ADP-RIBOSE PYROPHOSPHATASE"/>
    <property type="match status" value="1"/>
</dbReference>
<dbReference type="AlphaFoldDB" id="A0A845F3T0"/>
<feature type="domain" description="Nudix hydrolase" evidence="4">
    <location>
        <begin position="1"/>
        <end position="108"/>
    </location>
</feature>
<proteinExistence type="inferred from homology"/>
<dbReference type="GO" id="GO:0016787">
    <property type="term" value="F:hydrolase activity"/>
    <property type="evidence" value="ECO:0007669"/>
    <property type="project" value="UniProtKB-KW"/>
</dbReference>
<dbReference type="SUPFAM" id="SSF55811">
    <property type="entry name" value="Nudix"/>
    <property type="match status" value="1"/>
</dbReference>
<dbReference type="InterPro" id="IPR000086">
    <property type="entry name" value="NUDIX_hydrolase_dom"/>
</dbReference>
<accession>A0A845F3T0</accession>
<dbReference type="Pfam" id="PF00293">
    <property type="entry name" value="NUDIX"/>
    <property type="match status" value="1"/>
</dbReference>
<evidence type="ECO:0000256" key="2">
    <source>
        <dbReference type="ARBA" id="ARBA00022801"/>
    </source>
</evidence>
<evidence type="ECO:0000313" key="6">
    <source>
        <dbReference type="Proteomes" id="UP000447833"/>
    </source>
</evidence>
<dbReference type="PANTHER" id="PTHR43736:SF1">
    <property type="entry name" value="DIHYDRONEOPTERIN TRIPHOSPHATE DIPHOSPHATASE"/>
    <property type="match status" value="1"/>
</dbReference>
<dbReference type="PROSITE" id="PS00893">
    <property type="entry name" value="NUDIX_BOX"/>
    <property type="match status" value="1"/>
</dbReference>
<name>A0A845F3T0_9BACL</name>
<evidence type="ECO:0000259" key="4">
    <source>
        <dbReference type="PROSITE" id="PS51462"/>
    </source>
</evidence>
<organism evidence="5 6">
    <name type="scientific">Guptibacillus hwajinpoensis</name>
    <dbReference type="NCBI Taxonomy" id="208199"/>
    <lineage>
        <taxon>Bacteria</taxon>
        <taxon>Bacillati</taxon>
        <taxon>Bacillota</taxon>
        <taxon>Bacilli</taxon>
        <taxon>Bacillales</taxon>
        <taxon>Guptibacillaceae</taxon>
        <taxon>Guptibacillus</taxon>
    </lineage>
</organism>
<comment type="caution">
    <text evidence="5">The sequence shown here is derived from an EMBL/GenBank/DDBJ whole genome shotgun (WGS) entry which is preliminary data.</text>
</comment>
<protein>
    <submittedName>
        <fullName evidence="5">NUDIX domain-containing protein</fullName>
    </submittedName>
</protein>
<dbReference type="InterPro" id="IPR020084">
    <property type="entry name" value="NUDIX_hydrolase_CS"/>
</dbReference>
<dbReference type="PROSITE" id="PS51462">
    <property type="entry name" value="NUDIX"/>
    <property type="match status" value="1"/>
</dbReference>
<keyword evidence="2 3" id="KW-0378">Hydrolase</keyword>
<dbReference type="PRINTS" id="PR00502">
    <property type="entry name" value="NUDIXFAMILY"/>
</dbReference>
<reference evidence="5 6" key="1">
    <citation type="submission" date="2019-11" db="EMBL/GenBank/DDBJ databases">
        <title>Genome sequences of 17 halophilic strains isolated from different environments.</title>
        <authorList>
            <person name="Furrow R.E."/>
        </authorList>
    </citation>
    <scope>NUCLEOTIDE SEQUENCE [LARGE SCALE GENOMIC DNA]</scope>
    <source>
        <strain evidence="5 6">22506_14_FS</strain>
    </source>
</reference>
<evidence type="ECO:0000256" key="1">
    <source>
        <dbReference type="ARBA" id="ARBA00005582"/>
    </source>
</evidence>
<dbReference type="InterPro" id="IPR020476">
    <property type="entry name" value="Nudix_hydrolase"/>
</dbReference>
<gene>
    <name evidence="5" type="ORF">GLW07_18730</name>
</gene>
<sequence length="134" mass="14804">MKKYGGLKGKWSFPAGFVDPGETVDEAAVREVYEETGIVAETIGIAGIRSGVINHDISDNLVVFHMKRTGGTEIAETAEIATCAFLTKEELLADPRTSSMIPSFLNGMDQFMTEMNPGNQFQYTTYKLMYHTPK</sequence>
<comment type="similarity">
    <text evidence="1 3">Belongs to the Nudix hydrolase family.</text>
</comment>
<evidence type="ECO:0000256" key="3">
    <source>
        <dbReference type="RuleBase" id="RU003476"/>
    </source>
</evidence>